<sequence length="257" mass="29073">MAKHVTLDFTPRINSKHCKNVIKYSNQLVVGSYSVGIVSLFLGYVCLELPPKSKSRSPLFGFKTLKKLELKFVFDLGGLTPLLANYPALEWLSISNSSIPHLVVPHQAGCLRYLRLERAGIQSIHLNATSLTTFYYLGSSSVRIKTSSDLKLSQANILFYWSIDTVGYFWDELSCWLAPVCHLVLQFSMMDTETTRSIKNTRFIHLRHLVLFCNTLGDPVSALVILRLTQILGSAPQLEHFVLHVSRSFWFLLCNSC</sequence>
<dbReference type="Pfam" id="PF23622">
    <property type="entry name" value="LRR_At1g61320_AtMIF1"/>
    <property type="match status" value="1"/>
</dbReference>
<comment type="caution">
    <text evidence="3">The sequence shown here is derived from an EMBL/GenBank/DDBJ whole genome shotgun (WGS) entry which is preliminary data.</text>
</comment>
<keyword evidence="1" id="KW-0472">Membrane</keyword>
<feature type="domain" description="At1g61320/AtMIF1 LRR" evidence="2">
    <location>
        <begin position="60"/>
        <end position="247"/>
    </location>
</feature>
<dbReference type="Proteomes" id="UP000636709">
    <property type="component" value="Unassembled WGS sequence"/>
</dbReference>
<dbReference type="OrthoDB" id="690594at2759"/>
<protein>
    <recommendedName>
        <fullName evidence="2">At1g61320/AtMIF1 LRR domain-containing protein</fullName>
    </recommendedName>
</protein>
<evidence type="ECO:0000313" key="3">
    <source>
        <dbReference type="EMBL" id="KAF8776674.1"/>
    </source>
</evidence>
<dbReference type="PANTHER" id="PTHR34145:SF48">
    <property type="entry name" value="OS01G0553400 PROTEIN"/>
    <property type="match status" value="1"/>
</dbReference>
<dbReference type="SUPFAM" id="SSF52058">
    <property type="entry name" value="L domain-like"/>
    <property type="match status" value="1"/>
</dbReference>
<dbReference type="EMBL" id="JACEFO010000191">
    <property type="protein sequence ID" value="KAF8776674.1"/>
    <property type="molecule type" value="Genomic_DNA"/>
</dbReference>
<evidence type="ECO:0000313" key="4">
    <source>
        <dbReference type="Proteomes" id="UP000636709"/>
    </source>
</evidence>
<dbReference type="InterPro" id="IPR032675">
    <property type="entry name" value="LRR_dom_sf"/>
</dbReference>
<keyword evidence="1" id="KW-0812">Transmembrane</keyword>
<dbReference type="InterPro" id="IPR055357">
    <property type="entry name" value="LRR_At1g61320_AtMIF1"/>
</dbReference>
<reference evidence="3" key="1">
    <citation type="submission" date="2020-07" db="EMBL/GenBank/DDBJ databases">
        <title>Genome sequence and genetic diversity analysis of an under-domesticated orphan crop, white fonio (Digitaria exilis).</title>
        <authorList>
            <person name="Bennetzen J.L."/>
            <person name="Chen S."/>
            <person name="Ma X."/>
            <person name="Wang X."/>
            <person name="Yssel A.E.J."/>
            <person name="Chaluvadi S.R."/>
            <person name="Johnson M."/>
            <person name="Gangashetty P."/>
            <person name="Hamidou F."/>
            <person name="Sanogo M.D."/>
            <person name="Zwaenepoel A."/>
            <person name="Wallace J."/>
            <person name="Van De Peer Y."/>
            <person name="Van Deynze A."/>
        </authorList>
    </citation>
    <scope>NUCLEOTIDE SEQUENCE</scope>
    <source>
        <tissue evidence="3">Leaves</tissue>
    </source>
</reference>
<dbReference type="AlphaFoldDB" id="A0A835FU87"/>
<dbReference type="PANTHER" id="PTHR34145">
    <property type="entry name" value="OS02G0105600 PROTEIN"/>
    <property type="match status" value="1"/>
</dbReference>
<name>A0A835FU87_9POAL</name>
<dbReference type="InterPro" id="IPR053772">
    <property type="entry name" value="At1g61320/At1g61330-like"/>
</dbReference>
<keyword evidence="1" id="KW-1133">Transmembrane helix</keyword>
<organism evidence="3 4">
    <name type="scientific">Digitaria exilis</name>
    <dbReference type="NCBI Taxonomy" id="1010633"/>
    <lineage>
        <taxon>Eukaryota</taxon>
        <taxon>Viridiplantae</taxon>
        <taxon>Streptophyta</taxon>
        <taxon>Embryophyta</taxon>
        <taxon>Tracheophyta</taxon>
        <taxon>Spermatophyta</taxon>
        <taxon>Magnoliopsida</taxon>
        <taxon>Liliopsida</taxon>
        <taxon>Poales</taxon>
        <taxon>Poaceae</taxon>
        <taxon>PACMAD clade</taxon>
        <taxon>Panicoideae</taxon>
        <taxon>Panicodae</taxon>
        <taxon>Paniceae</taxon>
        <taxon>Anthephorinae</taxon>
        <taxon>Digitaria</taxon>
    </lineage>
</organism>
<evidence type="ECO:0000259" key="2">
    <source>
        <dbReference type="Pfam" id="PF23622"/>
    </source>
</evidence>
<evidence type="ECO:0000256" key="1">
    <source>
        <dbReference type="SAM" id="Phobius"/>
    </source>
</evidence>
<proteinExistence type="predicted"/>
<accession>A0A835FU87</accession>
<dbReference type="Gene3D" id="3.80.10.10">
    <property type="entry name" value="Ribonuclease Inhibitor"/>
    <property type="match status" value="1"/>
</dbReference>
<feature type="transmembrane region" description="Helical" evidence="1">
    <location>
        <begin position="28"/>
        <end position="47"/>
    </location>
</feature>
<keyword evidence="4" id="KW-1185">Reference proteome</keyword>
<gene>
    <name evidence="3" type="ORF">HU200_003402</name>
</gene>